<gene>
    <name evidence="1" type="ORF">LCGC14_2998050</name>
</gene>
<organism evidence="1">
    <name type="scientific">marine sediment metagenome</name>
    <dbReference type="NCBI Taxonomy" id="412755"/>
    <lineage>
        <taxon>unclassified sequences</taxon>
        <taxon>metagenomes</taxon>
        <taxon>ecological metagenomes</taxon>
    </lineage>
</organism>
<reference evidence="1" key="1">
    <citation type="journal article" date="2015" name="Nature">
        <title>Complex archaea that bridge the gap between prokaryotes and eukaryotes.</title>
        <authorList>
            <person name="Spang A."/>
            <person name="Saw J.H."/>
            <person name="Jorgensen S.L."/>
            <person name="Zaremba-Niedzwiedzka K."/>
            <person name="Martijn J."/>
            <person name="Lind A.E."/>
            <person name="van Eijk R."/>
            <person name="Schleper C."/>
            <person name="Guy L."/>
            <person name="Ettema T.J."/>
        </authorList>
    </citation>
    <scope>NUCLEOTIDE SEQUENCE</scope>
</reference>
<evidence type="ECO:0000313" key="1">
    <source>
        <dbReference type="EMBL" id="KKK63067.1"/>
    </source>
</evidence>
<sequence length="80" mass="9220">MAKPKHKFLVKENEFSITVWTDSLVSDLAEIKTIEGTDTVLMLNGKNPISVFLDPRYDLKEIAEEIRELLTARIPDVFRE</sequence>
<protein>
    <submittedName>
        <fullName evidence="1">Uncharacterized protein</fullName>
    </submittedName>
</protein>
<proteinExistence type="predicted"/>
<dbReference type="EMBL" id="LAZR01061692">
    <property type="protein sequence ID" value="KKK63067.1"/>
    <property type="molecule type" value="Genomic_DNA"/>
</dbReference>
<name>A0A0F8X1V0_9ZZZZ</name>
<dbReference type="AlphaFoldDB" id="A0A0F8X1V0"/>
<comment type="caution">
    <text evidence="1">The sequence shown here is derived from an EMBL/GenBank/DDBJ whole genome shotgun (WGS) entry which is preliminary data.</text>
</comment>
<accession>A0A0F8X1V0</accession>